<evidence type="ECO:0000256" key="1">
    <source>
        <dbReference type="SAM" id="Phobius"/>
    </source>
</evidence>
<evidence type="ECO:0000313" key="3">
    <source>
        <dbReference type="Proteomes" id="UP000663836"/>
    </source>
</evidence>
<keyword evidence="1" id="KW-0812">Transmembrane</keyword>
<gene>
    <name evidence="2" type="ORF">JBS370_LOCUS8799</name>
</gene>
<evidence type="ECO:0000313" key="2">
    <source>
        <dbReference type="EMBL" id="CAF3690243.1"/>
    </source>
</evidence>
<protein>
    <submittedName>
        <fullName evidence="2">Uncharacterized protein</fullName>
    </submittedName>
</protein>
<proteinExistence type="predicted"/>
<keyword evidence="1" id="KW-0472">Membrane</keyword>
<sequence length="267" mass="30809">MVRLKHVLLYFLSFKKKSTDFGLKFEPQYAYLDFEVGTINALEKITGLTSMYENNEKVKIWLKSLMALPLIMNNAVDSSIELLIENVPSSDKLLIEFLEYFKNQWVTRIPIKYWNLGLIHLRCSNSVGGTICFEGTVIVEMLCVIFIVILGYNNRLQYRFGVHPQLWSFIHFLEGEESLVMTRASQIRSGNYRHKAMPFSNGNEVLRKKTKQLKNLSRLFQLGAIDLKQYITNLSSFVGEPATKQKKKNNHINNTTTVNNAIDDNDI</sequence>
<dbReference type="AlphaFoldDB" id="A0A818TVQ0"/>
<dbReference type="Proteomes" id="UP000663836">
    <property type="component" value="Unassembled WGS sequence"/>
</dbReference>
<accession>A0A818TVQ0</accession>
<reference evidence="2" key="1">
    <citation type="submission" date="2021-02" db="EMBL/GenBank/DDBJ databases">
        <authorList>
            <person name="Nowell W R."/>
        </authorList>
    </citation>
    <scope>NUCLEOTIDE SEQUENCE</scope>
</reference>
<comment type="caution">
    <text evidence="2">The sequence shown here is derived from an EMBL/GenBank/DDBJ whole genome shotgun (WGS) entry which is preliminary data.</text>
</comment>
<name>A0A818TVQ0_9BILA</name>
<feature type="transmembrane region" description="Helical" evidence="1">
    <location>
        <begin position="133"/>
        <end position="152"/>
    </location>
</feature>
<keyword evidence="1" id="KW-1133">Transmembrane helix</keyword>
<organism evidence="2 3">
    <name type="scientific">Rotaria sordida</name>
    <dbReference type="NCBI Taxonomy" id="392033"/>
    <lineage>
        <taxon>Eukaryota</taxon>
        <taxon>Metazoa</taxon>
        <taxon>Spiralia</taxon>
        <taxon>Gnathifera</taxon>
        <taxon>Rotifera</taxon>
        <taxon>Eurotatoria</taxon>
        <taxon>Bdelloidea</taxon>
        <taxon>Philodinida</taxon>
        <taxon>Philodinidae</taxon>
        <taxon>Rotaria</taxon>
    </lineage>
</organism>
<dbReference type="EMBL" id="CAJOBD010000570">
    <property type="protein sequence ID" value="CAF3690243.1"/>
    <property type="molecule type" value="Genomic_DNA"/>
</dbReference>